<dbReference type="AlphaFoldDB" id="A0A376F756"/>
<proteinExistence type="predicted"/>
<name>A0A376F756_ENTAS</name>
<gene>
    <name evidence="1" type="ORF">NCTC12123_01711</name>
</gene>
<sequence length="48" mass="5221">MKNNRICQILGIEKTCYSGAVILAHRCSFSCCGQAMPEDSACWGPMPV</sequence>
<dbReference type="EMBL" id="UFYI01000007">
    <property type="protein sequence ID" value="STD20078.1"/>
    <property type="molecule type" value="Genomic_DNA"/>
</dbReference>
<protein>
    <submittedName>
        <fullName evidence="1">Uncharacterized protein</fullName>
    </submittedName>
</protein>
<reference evidence="1 2" key="1">
    <citation type="submission" date="2018-06" db="EMBL/GenBank/DDBJ databases">
        <authorList>
            <consortium name="Pathogen Informatics"/>
            <person name="Doyle S."/>
        </authorList>
    </citation>
    <scope>NUCLEOTIDE SEQUENCE [LARGE SCALE GENOMIC DNA]</scope>
    <source>
        <strain evidence="1 2">NCTC12123</strain>
    </source>
</reference>
<organism evidence="1 2">
    <name type="scientific">Enterobacter asburiae</name>
    <dbReference type="NCBI Taxonomy" id="61645"/>
    <lineage>
        <taxon>Bacteria</taxon>
        <taxon>Pseudomonadati</taxon>
        <taxon>Pseudomonadota</taxon>
        <taxon>Gammaproteobacteria</taxon>
        <taxon>Enterobacterales</taxon>
        <taxon>Enterobacteriaceae</taxon>
        <taxon>Enterobacter</taxon>
        <taxon>Enterobacter cloacae complex</taxon>
    </lineage>
</organism>
<evidence type="ECO:0000313" key="1">
    <source>
        <dbReference type="EMBL" id="STD20078.1"/>
    </source>
</evidence>
<dbReference type="Proteomes" id="UP000255163">
    <property type="component" value="Unassembled WGS sequence"/>
</dbReference>
<evidence type="ECO:0000313" key="2">
    <source>
        <dbReference type="Proteomes" id="UP000255163"/>
    </source>
</evidence>
<accession>A0A376F756</accession>